<keyword evidence="2" id="KW-1185">Reference proteome</keyword>
<evidence type="ECO:0000313" key="2">
    <source>
        <dbReference type="Proteomes" id="UP000772434"/>
    </source>
</evidence>
<evidence type="ECO:0000313" key="1">
    <source>
        <dbReference type="EMBL" id="KAF9061602.1"/>
    </source>
</evidence>
<dbReference type="Gene3D" id="3.40.50.11350">
    <property type="match status" value="1"/>
</dbReference>
<name>A0A9P5PF91_9AGAR</name>
<gene>
    <name evidence="1" type="ORF">BDP27DRAFT_1234975</name>
</gene>
<proteinExistence type="predicted"/>
<protein>
    <submittedName>
        <fullName evidence="1">Uncharacterized protein</fullName>
    </submittedName>
</protein>
<reference evidence="1" key="1">
    <citation type="submission" date="2020-11" db="EMBL/GenBank/DDBJ databases">
        <authorList>
            <consortium name="DOE Joint Genome Institute"/>
            <person name="Ahrendt S."/>
            <person name="Riley R."/>
            <person name="Andreopoulos W."/>
            <person name="Labutti K."/>
            <person name="Pangilinan J."/>
            <person name="Ruiz-Duenas F.J."/>
            <person name="Barrasa J.M."/>
            <person name="Sanchez-Garcia M."/>
            <person name="Camarero S."/>
            <person name="Miyauchi S."/>
            <person name="Serrano A."/>
            <person name="Linde D."/>
            <person name="Babiker R."/>
            <person name="Drula E."/>
            <person name="Ayuso-Fernandez I."/>
            <person name="Pacheco R."/>
            <person name="Padilla G."/>
            <person name="Ferreira P."/>
            <person name="Barriuso J."/>
            <person name="Kellner H."/>
            <person name="Castanera R."/>
            <person name="Alfaro M."/>
            <person name="Ramirez L."/>
            <person name="Pisabarro A.G."/>
            <person name="Kuo A."/>
            <person name="Tritt A."/>
            <person name="Lipzen A."/>
            <person name="He G."/>
            <person name="Yan M."/>
            <person name="Ng V."/>
            <person name="Cullen D."/>
            <person name="Martin F."/>
            <person name="Rosso M.-N."/>
            <person name="Henrissat B."/>
            <person name="Hibbett D."/>
            <person name="Martinez A.T."/>
            <person name="Grigoriev I.V."/>
        </authorList>
    </citation>
    <scope>NUCLEOTIDE SEQUENCE</scope>
    <source>
        <strain evidence="1">AH 40177</strain>
    </source>
</reference>
<accession>A0A9P5PF91</accession>
<dbReference type="OrthoDB" id="3024720at2759"/>
<dbReference type="EMBL" id="JADNRY010000196">
    <property type="protein sequence ID" value="KAF9061602.1"/>
    <property type="molecule type" value="Genomic_DNA"/>
</dbReference>
<sequence length="51" mass="5884">MDYISDLLTTVDMDIATRVAVFVDNGWLSFTSNIVRRRLVDGNKSITIRFF</sequence>
<organism evidence="1 2">
    <name type="scientific">Rhodocollybia butyracea</name>
    <dbReference type="NCBI Taxonomy" id="206335"/>
    <lineage>
        <taxon>Eukaryota</taxon>
        <taxon>Fungi</taxon>
        <taxon>Dikarya</taxon>
        <taxon>Basidiomycota</taxon>
        <taxon>Agaricomycotina</taxon>
        <taxon>Agaricomycetes</taxon>
        <taxon>Agaricomycetidae</taxon>
        <taxon>Agaricales</taxon>
        <taxon>Marasmiineae</taxon>
        <taxon>Omphalotaceae</taxon>
        <taxon>Rhodocollybia</taxon>
    </lineage>
</organism>
<comment type="caution">
    <text evidence="1">The sequence shown here is derived from an EMBL/GenBank/DDBJ whole genome shotgun (WGS) entry which is preliminary data.</text>
</comment>
<dbReference type="AlphaFoldDB" id="A0A9P5PF91"/>
<dbReference type="Proteomes" id="UP000772434">
    <property type="component" value="Unassembled WGS sequence"/>
</dbReference>